<dbReference type="Proteomes" id="UP000008632">
    <property type="component" value="Chromosome"/>
</dbReference>
<gene>
    <name evidence="4" type="ordered locus">Psesu_0619</name>
</gene>
<dbReference type="PROSITE" id="PS51186">
    <property type="entry name" value="GNAT"/>
    <property type="match status" value="1"/>
</dbReference>
<dbReference type="Pfam" id="PF00583">
    <property type="entry name" value="Acetyltransf_1"/>
    <property type="match status" value="1"/>
</dbReference>
<dbReference type="PANTHER" id="PTHR43877:SF2">
    <property type="entry name" value="AMINOALKYLPHOSPHONATE N-ACETYLTRANSFERASE-RELATED"/>
    <property type="match status" value="1"/>
</dbReference>
<accession>E6WQM7</accession>
<reference evidence="4 5" key="1">
    <citation type="submission" date="2011-01" db="EMBL/GenBank/DDBJ databases">
        <title>Complete sequence of Pseudoxanthomonas suwonensis 11-1.</title>
        <authorList>
            <consortium name="US DOE Joint Genome Institute"/>
            <person name="Lucas S."/>
            <person name="Copeland A."/>
            <person name="Lapidus A."/>
            <person name="Cheng J.-F."/>
            <person name="Goodwin L."/>
            <person name="Pitluck S."/>
            <person name="Teshima H."/>
            <person name="Detter J.C."/>
            <person name="Han C."/>
            <person name="Tapia R."/>
            <person name="Land M."/>
            <person name="Hauser L."/>
            <person name="Kyrpides N."/>
            <person name="Ivanova N."/>
            <person name="Ovchinnikova G."/>
            <person name="Siebers A.K."/>
            <person name="Allgaier M."/>
            <person name="Thelen M.P."/>
            <person name="Hugenholtz P."/>
            <person name="Gladden J."/>
            <person name="Woyke T."/>
        </authorList>
    </citation>
    <scope>NUCLEOTIDE SEQUENCE [LARGE SCALE GENOMIC DNA]</scope>
    <source>
        <strain evidence="5">11-1</strain>
    </source>
</reference>
<name>E6WQM7_PSEUU</name>
<dbReference type="OrthoDB" id="7678938at2"/>
<evidence type="ECO:0000256" key="2">
    <source>
        <dbReference type="ARBA" id="ARBA00023315"/>
    </source>
</evidence>
<protein>
    <submittedName>
        <fullName evidence="4">GCN5-related N-acetyltransferase</fullName>
    </submittedName>
</protein>
<dbReference type="InterPro" id="IPR050832">
    <property type="entry name" value="Bact_Acetyltransf"/>
</dbReference>
<feature type="domain" description="N-acetyltransferase" evidence="3">
    <location>
        <begin position="3"/>
        <end position="153"/>
    </location>
</feature>
<dbReference type="SUPFAM" id="SSF55729">
    <property type="entry name" value="Acyl-CoA N-acyltransferases (Nat)"/>
    <property type="match status" value="1"/>
</dbReference>
<organism evidence="4 5">
    <name type="scientific">Pseudoxanthomonas suwonensis (strain 11-1)</name>
    <dbReference type="NCBI Taxonomy" id="743721"/>
    <lineage>
        <taxon>Bacteria</taxon>
        <taxon>Pseudomonadati</taxon>
        <taxon>Pseudomonadota</taxon>
        <taxon>Gammaproteobacteria</taxon>
        <taxon>Lysobacterales</taxon>
        <taxon>Lysobacteraceae</taxon>
        <taxon>Pseudoxanthomonas</taxon>
    </lineage>
</organism>
<keyword evidence="2" id="KW-0012">Acyltransferase</keyword>
<dbReference type="InterPro" id="IPR000182">
    <property type="entry name" value="GNAT_dom"/>
</dbReference>
<keyword evidence="5" id="KW-1185">Reference proteome</keyword>
<dbReference type="AlphaFoldDB" id="E6WQM7"/>
<dbReference type="Gene3D" id="3.40.630.30">
    <property type="match status" value="1"/>
</dbReference>
<evidence type="ECO:0000313" key="5">
    <source>
        <dbReference type="Proteomes" id="UP000008632"/>
    </source>
</evidence>
<keyword evidence="1 4" id="KW-0808">Transferase</keyword>
<dbReference type="HOGENOM" id="CLU_117112_4_1_6"/>
<dbReference type="eggNOG" id="COG3153">
    <property type="taxonomic scope" value="Bacteria"/>
</dbReference>
<dbReference type="KEGG" id="psu:Psesu_0619"/>
<sequence length="158" mass="16960">MRIDWLSAHPRHAAALAEAHVQAFGALLPGWTAEQALAELRAHDRPATVPSTLVALDGDGEWLGSVSLLAEDHPDIPQYSPWLASLYVRPEARGNGTGRALVARAVAEAAALGIGTLYLYCTPAVAGWYLGLGWRQHEVLHLGPLVVHVLAIDCREHA</sequence>
<dbReference type="PANTHER" id="PTHR43877">
    <property type="entry name" value="AMINOALKYLPHOSPHONATE N-ACETYLTRANSFERASE-RELATED-RELATED"/>
    <property type="match status" value="1"/>
</dbReference>
<dbReference type="RefSeq" id="WP_013534306.1">
    <property type="nucleotide sequence ID" value="NC_014924.1"/>
</dbReference>
<evidence type="ECO:0000256" key="1">
    <source>
        <dbReference type="ARBA" id="ARBA00022679"/>
    </source>
</evidence>
<evidence type="ECO:0000313" key="4">
    <source>
        <dbReference type="EMBL" id="ADV26476.1"/>
    </source>
</evidence>
<dbReference type="GO" id="GO:0016747">
    <property type="term" value="F:acyltransferase activity, transferring groups other than amino-acyl groups"/>
    <property type="evidence" value="ECO:0007669"/>
    <property type="project" value="InterPro"/>
</dbReference>
<dbReference type="STRING" id="743721.Psesu_0619"/>
<proteinExistence type="predicted"/>
<dbReference type="EMBL" id="CP002446">
    <property type="protein sequence ID" value="ADV26476.1"/>
    <property type="molecule type" value="Genomic_DNA"/>
</dbReference>
<evidence type="ECO:0000259" key="3">
    <source>
        <dbReference type="PROSITE" id="PS51186"/>
    </source>
</evidence>
<dbReference type="InterPro" id="IPR016181">
    <property type="entry name" value="Acyl_CoA_acyltransferase"/>
</dbReference>